<sequence>MTGAEFDSMSRYPPPRCHPNTRRSLRNRITHWVQAPSRDQSMLWIMGSAGTGKSAIAQTIAEQLYASGHLGATLFFSRPNQRDDPSCIIPTLAHQLAENDPNYVRRTMLCLDNDFLTRTHWCALYEEFIAQPFSTRSLSVRDWPLLIILDGLDECKSEEDQCKLMGLIKSQLRDIYAHTLLWMICSRPEPHLERVLREAEAEGLCWIEELRVDDPEAQTDVECYLRDEFHRISKRYSAIIGREGIWPPKEVFDKIVSASSGLFVFATTVTRFINQPGSDPRSQLRAIVAAIDGSLIPGAVNPLTYIDNLYLDILGRLNPDTLSTTLEFLGICSISPPLPVLHFTQLLGLDLNAVRTTLRSLHSVIGVPYGHKLIEEPLHFYHASFTDFLANPDRSGQFALRDLNSYRYRIAEACLRVLAGMPVSYATGLTWDSSEFETVNPSNLSVSHQIFTFAVAHIWAICTMIRNPEMNFVKDIVAKIDYVFLRSVSDVVPVQSFVKFLRWLYSLTQQMTDLRDLANFIRTVVKYDMDAQFLDRCPDFLQPLELGSGGEDSQLEDAYYTLVGFEAKTVLVLVVPNSVMIYSMEDINDL</sequence>
<keyword evidence="5" id="KW-1185">Reference proteome</keyword>
<feature type="region of interest" description="Disordered" evidence="2">
    <location>
        <begin position="1"/>
        <end position="23"/>
    </location>
</feature>
<dbReference type="InterPro" id="IPR027417">
    <property type="entry name" value="P-loop_NTPase"/>
</dbReference>
<organism evidence="4 5">
    <name type="scientific">Macrolepiota fuliginosa MF-IS2</name>
    <dbReference type="NCBI Taxonomy" id="1400762"/>
    <lineage>
        <taxon>Eukaryota</taxon>
        <taxon>Fungi</taxon>
        <taxon>Dikarya</taxon>
        <taxon>Basidiomycota</taxon>
        <taxon>Agaricomycotina</taxon>
        <taxon>Agaricomycetes</taxon>
        <taxon>Agaricomycetidae</taxon>
        <taxon>Agaricales</taxon>
        <taxon>Agaricineae</taxon>
        <taxon>Agaricaceae</taxon>
        <taxon>Macrolepiota</taxon>
    </lineage>
</organism>
<comment type="caution">
    <text evidence="4">The sequence shown here is derived from an EMBL/GenBank/DDBJ whole genome shotgun (WGS) entry which is preliminary data.</text>
</comment>
<evidence type="ECO:0000256" key="2">
    <source>
        <dbReference type="SAM" id="MobiDB-lite"/>
    </source>
</evidence>
<evidence type="ECO:0000313" key="5">
    <source>
        <dbReference type="Proteomes" id="UP000807342"/>
    </source>
</evidence>
<dbReference type="PANTHER" id="PTHR10039:SF17">
    <property type="entry name" value="FUNGAL STAND N-TERMINAL GOODBYE DOMAIN-CONTAINING PROTEIN-RELATED"/>
    <property type="match status" value="1"/>
</dbReference>
<gene>
    <name evidence="4" type="ORF">P691DRAFT_762987</name>
</gene>
<dbReference type="PANTHER" id="PTHR10039">
    <property type="entry name" value="AMELOGENIN"/>
    <property type="match status" value="1"/>
</dbReference>
<feature type="domain" description="Nephrocystin 3-like N-terminal" evidence="3">
    <location>
        <begin position="28"/>
        <end position="187"/>
    </location>
</feature>
<dbReference type="Gene3D" id="3.40.50.300">
    <property type="entry name" value="P-loop containing nucleotide triphosphate hydrolases"/>
    <property type="match status" value="1"/>
</dbReference>
<evidence type="ECO:0000256" key="1">
    <source>
        <dbReference type="ARBA" id="ARBA00022737"/>
    </source>
</evidence>
<dbReference type="Pfam" id="PF24883">
    <property type="entry name" value="NPHP3_N"/>
    <property type="match status" value="1"/>
</dbReference>
<protein>
    <recommendedName>
        <fullName evidence="3">Nephrocystin 3-like N-terminal domain-containing protein</fullName>
    </recommendedName>
</protein>
<proteinExistence type="predicted"/>
<dbReference type="OrthoDB" id="5967843at2759"/>
<evidence type="ECO:0000313" key="4">
    <source>
        <dbReference type="EMBL" id="KAF9444916.1"/>
    </source>
</evidence>
<reference evidence="4" key="1">
    <citation type="submission" date="2020-11" db="EMBL/GenBank/DDBJ databases">
        <authorList>
            <consortium name="DOE Joint Genome Institute"/>
            <person name="Ahrendt S."/>
            <person name="Riley R."/>
            <person name="Andreopoulos W."/>
            <person name="Labutti K."/>
            <person name="Pangilinan J."/>
            <person name="Ruiz-Duenas F.J."/>
            <person name="Barrasa J.M."/>
            <person name="Sanchez-Garcia M."/>
            <person name="Camarero S."/>
            <person name="Miyauchi S."/>
            <person name="Serrano A."/>
            <person name="Linde D."/>
            <person name="Babiker R."/>
            <person name="Drula E."/>
            <person name="Ayuso-Fernandez I."/>
            <person name="Pacheco R."/>
            <person name="Padilla G."/>
            <person name="Ferreira P."/>
            <person name="Barriuso J."/>
            <person name="Kellner H."/>
            <person name="Castanera R."/>
            <person name="Alfaro M."/>
            <person name="Ramirez L."/>
            <person name="Pisabarro A.G."/>
            <person name="Kuo A."/>
            <person name="Tritt A."/>
            <person name="Lipzen A."/>
            <person name="He G."/>
            <person name="Yan M."/>
            <person name="Ng V."/>
            <person name="Cullen D."/>
            <person name="Martin F."/>
            <person name="Rosso M.-N."/>
            <person name="Henrissat B."/>
            <person name="Hibbett D."/>
            <person name="Martinez A.T."/>
            <person name="Grigoriev I.V."/>
        </authorList>
    </citation>
    <scope>NUCLEOTIDE SEQUENCE</scope>
    <source>
        <strain evidence="4">MF-IS2</strain>
    </source>
</reference>
<accession>A0A9P5X8U9</accession>
<name>A0A9P5X8U9_9AGAR</name>
<dbReference type="AlphaFoldDB" id="A0A9P5X8U9"/>
<dbReference type="Proteomes" id="UP000807342">
    <property type="component" value="Unassembled WGS sequence"/>
</dbReference>
<keyword evidence="1" id="KW-0677">Repeat</keyword>
<dbReference type="SUPFAM" id="SSF52540">
    <property type="entry name" value="P-loop containing nucleoside triphosphate hydrolases"/>
    <property type="match status" value="1"/>
</dbReference>
<dbReference type="EMBL" id="MU151339">
    <property type="protein sequence ID" value="KAF9444916.1"/>
    <property type="molecule type" value="Genomic_DNA"/>
</dbReference>
<dbReference type="InterPro" id="IPR056884">
    <property type="entry name" value="NPHP3-like_N"/>
</dbReference>
<evidence type="ECO:0000259" key="3">
    <source>
        <dbReference type="Pfam" id="PF24883"/>
    </source>
</evidence>